<feature type="compositionally biased region" description="Pro residues" evidence="2">
    <location>
        <begin position="1027"/>
        <end position="1039"/>
    </location>
</feature>
<dbReference type="RefSeq" id="XP_823085.1">
    <property type="nucleotide sequence ID" value="XM_817992.1"/>
</dbReference>
<keyword evidence="4" id="KW-1185">Reference proteome</keyword>
<feature type="compositionally biased region" description="Pro residues" evidence="2">
    <location>
        <begin position="789"/>
        <end position="801"/>
    </location>
</feature>
<evidence type="ECO:0000256" key="1">
    <source>
        <dbReference type="SAM" id="Coils"/>
    </source>
</evidence>
<feature type="region of interest" description="Disordered" evidence="2">
    <location>
        <begin position="274"/>
        <end position="294"/>
    </location>
</feature>
<proteinExistence type="predicted"/>
<feature type="compositionally biased region" description="Low complexity" evidence="2">
    <location>
        <begin position="532"/>
        <end position="551"/>
    </location>
</feature>
<feature type="compositionally biased region" description="Pro residues" evidence="2">
    <location>
        <begin position="1095"/>
        <end position="1107"/>
    </location>
</feature>
<dbReference type="PaxDb" id="5691-EAN78257"/>
<dbReference type="VEuPathDB" id="TriTrypDB:Tb927.10.8590"/>
<feature type="compositionally biased region" description="Pro residues" evidence="2">
    <location>
        <begin position="755"/>
        <end position="767"/>
    </location>
</feature>
<feature type="compositionally biased region" description="Pro residues" evidence="2">
    <location>
        <begin position="1231"/>
        <end position="1243"/>
    </location>
</feature>
<feature type="compositionally biased region" description="Pro residues" evidence="2">
    <location>
        <begin position="925"/>
        <end position="937"/>
    </location>
</feature>
<dbReference type="EMBL" id="CM000208">
    <property type="protein sequence ID" value="EAN78257.1"/>
    <property type="molecule type" value="Genomic_DNA"/>
</dbReference>
<name>Q38AB3_TRYB2</name>
<feature type="compositionally biased region" description="Pro residues" evidence="2">
    <location>
        <begin position="823"/>
        <end position="835"/>
    </location>
</feature>
<dbReference type="eggNOG" id="ENOG502SF3B">
    <property type="taxonomic scope" value="Eukaryota"/>
</dbReference>
<reference evidence="3 4" key="2">
    <citation type="journal article" date="2005" name="Science">
        <title>The genome of the African trypanosome Trypanosoma brucei.</title>
        <authorList>
            <person name="Berriman M."/>
            <person name="Ghedin E."/>
            <person name="Hertz-Fowler C."/>
            <person name="Blandin G."/>
            <person name="Renauld H."/>
            <person name="Bartholomeu D.C."/>
            <person name="Lennard N.J."/>
            <person name="Caler E."/>
            <person name="Hamlin N.E."/>
            <person name="Haas B."/>
            <person name="Bohme U."/>
            <person name="Hannick L."/>
            <person name="Aslett M.A."/>
            <person name="Shallom J."/>
            <person name="Marcello L."/>
            <person name="Hou L."/>
            <person name="Wickstead B."/>
            <person name="Alsmark U.C."/>
            <person name="Arrowsmith C."/>
            <person name="Atkin R.J."/>
            <person name="Barron A.J."/>
            <person name="Bringaud F."/>
            <person name="Brooks K."/>
            <person name="Carrington M."/>
            <person name="Cherevach I."/>
            <person name="Chillingworth T.J."/>
            <person name="Churcher C."/>
            <person name="Clark L.N."/>
            <person name="Corton C.H."/>
            <person name="Cronin A."/>
            <person name="Davies R.M."/>
            <person name="Doggett J."/>
            <person name="Djikeng A."/>
            <person name="Feldblyum T."/>
            <person name="Field M.C."/>
            <person name="Fraser A."/>
            <person name="Goodhead I."/>
            <person name="Hance Z."/>
            <person name="Harper D."/>
            <person name="Harris B.R."/>
            <person name="Hauser H."/>
            <person name="Hostetler J."/>
            <person name="Ivens A."/>
            <person name="Jagels K."/>
            <person name="Johnson D."/>
            <person name="Johnson J."/>
            <person name="Jones K."/>
            <person name="Kerhornou A.X."/>
            <person name="Koo H."/>
            <person name="Larke N."/>
            <person name="Landfear S."/>
            <person name="Larkin C."/>
            <person name="Leech V."/>
            <person name="Line A."/>
            <person name="Lord A."/>
            <person name="Macleod A."/>
            <person name="Mooney P.J."/>
            <person name="Moule S."/>
            <person name="Martin D.M."/>
            <person name="Morgan G.W."/>
            <person name="Mungall K."/>
            <person name="Norbertczak H."/>
            <person name="Ormond D."/>
            <person name="Pai G."/>
            <person name="Peacock C.S."/>
            <person name="Peterson J."/>
            <person name="Quail M.A."/>
            <person name="Rabbinowitsch E."/>
            <person name="Rajandream M.A."/>
            <person name="Reitter C."/>
            <person name="Salzberg S.L."/>
            <person name="Sanders M."/>
            <person name="Schobel S."/>
            <person name="Sharp S."/>
            <person name="Simmonds M."/>
            <person name="Simpson A.J."/>
            <person name="Tallon L."/>
            <person name="Turner C.M."/>
            <person name="Tait A."/>
            <person name="Tivey A.R."/>
            <person name="Van Aken S."/>
            <person name="Walker D."/>
            <person name="Wanless D."/>
            <person name="Wang S."/>
            <person name="White B."/>
            <person name="White O."/>
            <person name="Whitehead S."/>
            <person name="Woodward J."/>
            <person name="Wortman J."/>
            <person name="Adams M.D."/>
            <person name="Embley T.M."/>
            <person name="Gull K."/>
            <person name="Ullu E."/>
            <person name="Barry J.D."/>
            <person name="Fairlamb A.H."/>
            <person name="Opperdoes F."/>
            <person name="Barrell B.G."/>
            <person name="Donelson J.E."/>
            <person name="Hall N."/>
            <person name="Fraser C.M."/>
            <person name="Melville S.E."/>
            <person name="El-Sayed N.M."/>
        </authorList>
    </citation>
    <scope>NUCLEOTIDE SEQUENCE [LARGE SCALE GENOMIC DNA]</scope>
    <source>
        <strain evidence="3 4">927/4 GUTat10.1</strain>
    </source>
</reference>
<feature type="compositionally biased region" description="Pro residues" evidence="2">
    <location>
        <begin position="1061"/>
        <end position="1073"/>
    </location>
</feature>
<feature type="compositionally biased region" description="Pro residues" evidence="2">
    <location>
        <begin position="891"/>
        <end position="903"/>
    </location>
</feature>
<dbReference type="InterPro" id="IPR051412">
    <property type="entry name" value="Formin_Homology_Diaphanous_sf"/>
</dbReference>
<feature type="compositionally biased region" description="Pro residues" evidence="2">
    <location>
        <begin position="1197"/>
        <end position="1209"/>
    </location>
</feature>
<dbReference type="GO" id="GO:0035869">
    <property type="term" value="C:ciliary transition zone"/>
    <property type="evidence" value="ECO:0000314"/>
    <property type="project" value="GeneDB"/>
</dbReference>
<evidence type="ECO:0000256" key="2">
    <source>
        <dbReference type="SAM" id="MobiDB-lite"/>
    </source>
</evidence>
<dbReference type="PANTHER" id="PTHR45691">
    <property type="entry name" value="PROTEIN DIAPHANOUS"/>
    <property type="match status" value="1"/>
</dbReference>
<feature type="coiled-coil region" evidence="1">
    <location>
        <begin position="326"/>
        <end position="384"/>
    </location>
</feature>
<feature type="compositionally biased region" description="Pro residues" evidence="2">
    <location>
        <begin position="1265"/>
        <end position="1278"/>
    </location>
</feature>
<dbReference type="Proteomes" id="UP000008524">
    <property type="component" value="Chromosome 10"/>
</dbReference>
<dbReference type="GO" id="GO:0005930">
    <property type="term" value="C:axoneme"/>
    <property type="evidence" value="ECO:0000314"/>
    <property type="project" value="GeneDB"/>
</dbReference>
<feature type="region of interest" description="Disordered" evidence="2">
    <location>
        <begin position="532"/>
        <end position="614"/>
    </location>
</feature>
<gene>
    <name evidence="3" type="ORF">Tb10.6k15.1950</name>
</gene>
<dbReference type="STRING" id="185431.Q38AB3"/>
<feature type="region of interest" description="Disordered" evidence="2">
    <location>
        <begin position="723"/>
        <end position="1278"/>
    </location>
</feature>
<feature type="compositionally biased region" description="Pro residues" evidence="2">
    <location>
        <begin position="993"/>
        <end position="1005"/>
    </location>
</feature>
<dbReference type="KEGG" id="tbr:Tb10.6k15.1950"/>
<dbReference type="GeneID" id="3662749"/>
<organism evidence="3 4">
    <name type="scientific">Trypanosoma brucei brucei (strain 927/4 GUTat10.1)</name>
    <dbReference type="NCBI Taxonomy" id="185431"/>
    <lineage>
        <taxon>Eukaryota</taxon>
        <taxon>Discoba</taxon>
        <taxon>Euglenozoa</taxon>
        <taxon>Kinetoplastea</taxon>
        <taxon>Metakinetoplastina</taxon>
        <taxon>Trypanosomatida</taxon>
        <taxon>Trypanosomatidae</taxon>
        <taxon>Trypanosoma</taxon>
    </lineage>
</organism>
<dbReference type="OrthoDB" id="248103at2759"/>
<feature type="compositionally biased region" description="Pro residues" evidence="2">
    <location>
        <begin position="1129"/>
        <end position="1141"/>
    </location>
</feature>
<feature type="compositionally biased region" description="Pro residues" evidence="2">
    <location>
        <begin position="959"/>
        <end position="971"/>
    </location>
</feature>
<feature type="compositionally biased region" description="Pro residues" evidence="2">
    <location>
        <begin position="857"/>
        <end position="869"/>
    </location>
</feature>
<evidence type="ECO:0000313" key="3">
    <source>
        <dbReference type="EMBL" id="EAN78257.1"/>
    </source>
</evidence>
<keyword evidence="1" id="KW-0175">Coiled coil</keyword>
<accession>Q38AB3</accession>
<dbReference type="OMA" id="GINEMAY"/>
<reference evidence="3 4" key="1">
    <citation type="journal article" date="2005" name="Science">
        <title>Comparative genomics of trypanosomatid parasitic protozoa.</title>
        <authorList>
            <person name="El-Sayed N.M."/>
            <person name="Myler P.J."/>
            <person name="Blandin G."/>
            <person name="Berriman M."/>
            <person name="Crabtree J."/>
            <person name="Aggarwal G."/>
            <person name="Caler E."/>
            <person name="Renauld H."/>
            <person name="Worthey E.A."/>
            <person name="Hertz-Fowler C."/>
            <person name="Ghedin E."/>
            <person name="Peacock C."/>
            <person name="Bartholomeu D.C."/>
            <person name="Haas B.J."/>
            <person name="Tran A.N."/>
            <person name="Wortman J.R."/>
            <person name="Alsmark U.C."/>
            <person name="Angiuoli S."/>
            <person name="Anupama A."/>
            <person name="Badger J."/>
            <person name="Bringaud F."/>
            <person name="Cadag E."/>
            <person name="Carlton J.M."/>
            <person name="Cerqueira G.C."/>
            <person name="Creasy T."/>
            <person name="Delcher A.L."/>
            <person name="Djikeng A."/>
            <person name="Embley T.M."/>
            <person name="Hauser C."/>
            <person name="Ivens A.C."/>
            <person name="Kummerfeld S.K."/>
            <person name="Pereira-Leal J.B."/>
            <person name="Nilsson D."/>
            <person name="Peterson J."/>
            <person name="Salzberg S.L."/>
            <person name="Shallom J."/>
            <person name="Silva J.C."/>
            <person name="Sundaram J."/>
            <person name="Westenberger S."/>
            <person name="White O."/>
            <person name="Melville S.E."/>
            <person name="Donelson J.E."/>
            <person name="Andersson B."/>
            <person name="Stuart K.D."/>
            <person name="Hall N."/>
        </authorList>
    </citation>
    <scope>NUCLEOTIDE SEQUENCE [LARGE SCALE GENOMIC DNA]</scope>
    <source>
        <strain evidence="3 4">927/4 GUTat10.1</strain>
    </source>
</reference>
<protein>
    <submittedName>
        <fullName evidence="3">Flagellum transition zone component</fullName>
    </submittedName>
</protein>
<sequence length="1278" mass="134453">MQSGVGNITTPTSPQQLVVEAPAELLETCGVQYPAAADVNEGEVVDSKALSAAPGERDVLGCGPTLLSLLYSTQKKDEVGHRAVTPMLWECNGAQERCHSSKRDFTTCVKARKSPPPGSATGSGTGAIRDVLRPYRESHSKRFRAKVVDCRAALSVDDQIITLKNENAKYKAQLLTKDVQLKELEAALRAFRAPRVPVPSGVTEPAEVGGCYNGTDTEVARLTRENGEVWRRLQQSHAQLAVWKRDARVSKLQELKMELAVYQAEVARLAAEVPSSGGAGGAQNHPARSKLQREAETSRAKDLFIAELKERASENATALRKCMDDAMRTKSTLEQVREENELISKELCLFRKTALALTRVQEELRATQCELAEARERLQAFEQMMHTVGGPEEVKAVVKERDALLTLLKQHNAREAAYHQEFFTRQREMKESMERCLQEAVQQERALAQDREMQLRRSCLMWKERCERLLPDKLFEQGRLIEGGGTVVEDEEQQTELHQLPKKIVTPFMDNSQRQRLLTKHIDDVLIVRQVSSTSTPASSSTTLSPVSGLSKLSITDTTQSQSSSHGMQISHPGNEDASSPVKGNVMSSQKGSSGDAPVPPTERTDPDGGAVSYPASSAVISAERTSLVENSKGDIVTSISTEEGAVQLPRGLMTAGVDSSDDSGSELSDLAVGIEEGKTPSFRLHGNSDGQLIPEVVSRMPLTLRTVSSDGVAAVLTVASPPPRVSVPPAPVPRESAGSIASSENKLSDVNVAVPPPRVSVPPAPVPRESAGSIASSENELSDVNVAVPPPRVSVPPAPVPRESAGSIASSENELSDVNVAVPPPRVSVPPAPVPRESAGSIASSENELSDVNVAVPPPRVSVPPAPVPRESAGSIASSENKLSDVNVAVPPPRVSVPPAPVPRESAGSIASSENELSDVNVAVPPPRVSVPPAPVPRESAGSIASSENKLSDVNVAVPPPRVSVPPAPVPRESAGSIASSENKLSDVNVAVPPPRVSVPPAPVPRESAGSIASSENELSDVNVAVPPPRVSVPPAPVPRESAGSIASSENELSDVNVAVPPPRVSVPPAPVPRESAGSIASSENKLSDVNVAVPPPRVSVPPAPVPRESAGSIASSENKLSDVNVAVPPPRVSVPPAPVPRESAGSIASSENKLSDVNVAVPPPRVSVPPAPVPRESAGSIASSENELSDVNVAVPPPRVSVPPAPVPRESAGSIASSENELSDVNVAVPPPRVSVPPAPVPRESAGSIASSENKLSDVNVAVPPPRVSVPPAPVP</sequence>
<dbReference type="InParanoid" id="Q38AB3"/>
<evidence type="ECO:0000313" key="4">
    <source>
        <dbReference type="Proteomes" id="UP000008524"/>
    </source>
</evidence>
<dbReference type="AlphaFoldDB" id="Q38AB3"/>
<feature type="compositionally biased region" description="Pro residues" evidence="2">
    <location>
        <begin position="1163"/>
        <end position="1175"/>
    </location>
</feature>
<feature type="compositionally biased region" description="Pro residues" evidence="2">
    <location>
        <begin position="723"/>
        <end position="733"/>
    </location>
</feature>
<dbReference type="PANTHER" id="PTHR45691:SF6">
    <property type="entry name" value="PROTEIN DIAPHANOUS"/>
    <property type="match status" value="1"/>
</dbReference>
<dbReference type="GO" id="GO:0036064">
    <property type="term" value="C:ciliary basal body"/>
    <property type="evidence" value="ECO:0000314"/>
    <property type="project" value="GeneDB"/>
</dbReference>